<protein>
    <submittedName>
        <fullName evidence="1">Uncharacterized protein</fullName>
    </submittedName>
</protein>
<evidence type="ECO:0000313" key="1">
    <source>
        <dbReference type="EMBL" id="THF55298.1"/>
    </source>
</evidence>
<sequence length="263" mass="29061">MQTGGHTGHAVLQHRRRFGGFGMTMQARGFVALWHNVPPGIDEEYNLVHTREHVPDYVANAAGRGGIDFGRRYGEGKGQLPAYFMFYPARDMTAFARLAQKPWPEHPGGSSVWFNAIIDQYRDSWRNNCRLLAQRGGGTGGAACSLIMPLSEEVVAGAPIVDDVLAWLIGLPPVVAVHLGVTDPDIAPNRPPLTRHDTAVGVMVIEGFSRLLLAQLLPEILSRLEQSGIATEKPRYGLYQLAYELRAEELDQVEPFPGSPRRW</sequence>
<dbReference type="Proteomes" id="UP000306441">
    <property type="component" value="Unassembled WGS sequence"/>
</dbReference>
<proteinExistence type="predicted"/>
<dbReference type="EMBL" id="SSNY01000012">
    <property type="protein sequence ID" value="THF55298.1"/>
    <property type="molecule type" value="Genomic_DNA"/>
</dbReference>
<keyword evidence="2" id="KW-1185">Reference proteome</keyword>
<comment type="caution">
    <text evidence="1">The sequence shown here is derived from an EMBL/GenBank/DDBJ whole genome shotgun (WGS) entry which is preliminary data.</text>
</comment>
<evidence type="ECO:0000313" key="2">
    <source>
        <dbReference type="Proteomes" id="UP000306441"/>
    </source>
</evidence>
<name>A0ABY2Q2X2_9HYPH</name>
<dbReference type="RefSeq" id="WP_136359722.1">
    <property type="nucleotide sequence ID" value="NZ_SSNY01000012.1"/>
</dbReference>
<organism evidence="1 2">
    <name type="scientific">Ollibium composti</name>
    <dbReference type="NCBI Taxonomy" id="2675109"/>
    <lineage>
        <taxon>Bacteria</taxon>
        <taxon>Pseudomonadati</taxon>
        <taxon>Pseudomonadota</taxon>
        <taxon>Alphaproteobacteria</taxon>
        <taxon>Hyphomicrobiales</taxon>
        <taxon>Phyllobacteriaceae</taxon>
        <taxon>Ollibium</taxon>
    </lineage>
</organism>
<gene>
    <name evidence="1" type="ORF">E6C48_18835</name>
</gene>
<reference evidence="1 2" key="1">
    <citation type="submission" date="2019-04" db="EMBL/GenBank/DDBJ databases">
        <title>Mesorhizobium composti sp. nov., isolated from compost.</title>
        <authorList>
            <person name="Lin S.-Y."/>
            <person name="Hameed A."/>
            <person name="Hsieh Y.-T."/>
            <person name="Young C.-C."/>
        </authorList>
    </citation>
    <scope>NUCLEOTIDE SEQUENCE [LARGE SCALE GENOMIC DNA]</scope>
    <source>
        <strain evidence="1 2">CC-YTH430</strain>
    </source>
</reference>
<accession>A0ABY2Q2X2</accession>